<evidence type="ECO:0000313" key="6">
    <source>
        <dbReference type="EMBL" id="QHI68831.1"/>
    </source>
</evidence>
<feature type="binding site" evidence="5">
    <location>
        <position position="197"/>
    </location>
    <ligand>
        <name>pyruvate</name>
        <dbReference type="ChEBI" id="CHEBI:15361"/>
    </ligand>
</feature>
<dbReference type="Pfam" id="PF00701">
    <property type="entry name" value="DHDPS"/>
    <property type="match status" value="1"/>
</dbReference>
<accession>A0A6P1M4Q9</accession>
<feature type="active site" description="Schiff-base intermediate with substrate" evidence="4">
    <location>
        <position position="162"/>
    </location>
</feature>
<dbReference type="PRINTS" id="PR00146">
    <property type="entry name" value="DHPICSNTHASE"/>
</dbReference>
<reference evidence="6 7" key="1">
    <citation type="submission" date="2020-01" db="EMBL/GenBank/DDBJ databases">
        <title>Ponticoccus aerotolerans gen. nov., sp. nov., an anaerobic bacterium and proposal of Ponticoccusceae fam. nov., Ponticoccusles ord. nov. and Ponticoccuse classis nov. in the phylum Kiritimatiellaeota.</title>
        <authorList>
            <person name="Zhou L.Y."/>
            <person name="Du Z.J."/>
        </authorList>
    </citation>
    <scope>NUCLEOTIDE SEQUENCE [LARGE SCALE GENOMIC DNA]</scope>
    <source>
        <strain evidence="6 7">S-5007</strain>
    </source>
</reference>
<dbReference type="SUPFAM" id="SSF51569">
    <property type="entry name" value="Aldolase"/>
    <property type="match status" value="1"/>
</dbReference>
<evidence type="ECO:0000256" key="5">
    <source>
        <dbReference type="PIRSR" id="PIRSR001365-2"/>
    </source>
</evidence>
<dbReference type="PANTHER" id="PTHR12128:SF66">
    <property type="entry name" value="4-HYDROXY-2-OXOGLUTARATE ALDOLASE, MITOCHONDRIAL"/>
    <property type="match status" value="1"/>
</dbReference>
<sequence length="264" mass="28386">MKKAVSTLEGLVVPVPTPFGDDDAIDFGAFLSHLDWLAECGVRNLLVNGTTGEFFSLTPEEQMKLLRVSREAWKGSLIFHLASPALFQCLETAHHAQEAGADFIATLPPYYFANAPVDGLVEWFCRLSLGSDLPLILYNFPKHVGNTLTPELLKDIPHWGVKDSSADLSLIPATPNYFVGGDRRISEAYAAGAKGFVSASASIDPLPYLRIEKSQAPELQSLVDAVNARASGPFAIAKIKQALSEILPGYPAAVRPPLTSAPVG</sequence>
<gene>
    <name evidence="6" type="ORF">GT409_04990</name>
</gene>
<dbReference type="GO" id="GO:0008840">
    <property type="term" value="F:4-hydroxy-tetrahydrodipicolinate synthase activity"/>
    <property type="evidence" value="ECO:0007669"/>
    <property type="project" value="TreeGrafter"/>
</dbReference>
<feature type="active site" description="Proton donor/acceptor" evidence="4">
    <location>
        <position position="138"/>
    </location>
</feature>
<proteinExistence type="inferred from homology"/>
<protein>
    <recommendedName>
        <fullName evidence="8">Dihydrodipicolinate synthase family protein</fullName>
    </recommendedName>
</protein>
<evidence type="ECO:0008006" key="8">
    <source>
        <dbReference type="Google" id="ProtNLM"/>
    </source>
</evidence>
<dbReference type="Gene3D" id="3.20.20.70">
    <property type="entry name" value="Aldolase class I"/>
    <property type="match status" value="1"/>
</dbReference>
<dbReference type="PIRSF" id="PIRSF001365">
    <property type="entry name" value="DHDPS"/>
    <property type="match status" value="1"/>
</dbReference>
<dbReference type="InterPro" id="IPR013785">
    <property type="entry name" value="Aldolase_TIM"/>
</dbReference>
<comment type="similarity">
    <text evidence="1 3">Belongs to the DapA family.</text>
</comment>
<keyword evidence="7" id="KW-1185">Reference proteome</keyword>
<evidence type="ECO:0000313" key="7">
    <source>
        <dbReference type="Proteomes" id="UP000464954"/>
    </source>
</evidence>
<dbReference type="InterPro" id="IPR002220">
    <property type="entry name" value="DapA-like"/>
</dbReference>
<evidence type="ECO:0000256" key="2">
    <source>
        <dbReference type="ARBA" id="ARBA00023239"/>
    </source>
</evidence>
<name>A0A6P1M4Q9_9BACT</name>
<evidence type="ECO:0000256" key="1">
    <source>
        <dbReference type="ARBA" id="ARBA00007592"/>
    </source>
</evidence>
<dbReference type="PANTHER" id="PTHR12128">
    <property type="entry name" value="DIHYDRODIPICOLINATE SYNTHASE"/>
    <property type="match status" value="1"/>
</dbReference>
<evidence type="ECO:0000256" key="4">
    <source>
        <dbReference type="PIRSR" id="PIRSR001365-1"/>
    </source>
</evidence>
<dbReference type="KEGG" id="taer:GT409_04990"/>
<dbReference type="CDD" id="cd00408">
    <property type="entry name" value="DHDPS-like"/>
    <property type="match status" value="1"/>
</dbReference>
<organism evidence="6 7">
    <name type="scientific">Tichowtungia aerotolerans</name>
    <dbReference type="NCBI Taxonomy" id="2697043"/>
    <lineage>
        <taxon>Bacteria</taxon>
        <taxon>Pseudomonadati</taxon>
        <taxon>Kiritimatiellota</taxon>
        <taxon>Tichowtungiia</taxon>
        <taxon>Tichowtungiales</taxon>
        <taxon>Tichowtungiaceae</taxon>
        <taxon>Tichowtungia</taxon>
    </lineage>
</organism>
<evidence type="ECO:0000256" key="3">
    <source>
        <dbReference type="PIRNR" id="PIRNR001365"/>
    </source>
</evidence>
<dbReference type="Proteomes" id="UP000464954">
    <property type="component" value="Chromosome"/>
</dbReference>
<dbReference type="SMART" id="SM01130">
    <property type="entry name" value="DHDPS"/>
    <property type="match status" value="1"/>
</dbReference>
<dbReference type="EMBL" id="CP047593">
    <property type="protein sequence ID" value="QHI68831.1"/>
    <property type="molecule type" value="Genomic_DNA"/>
</dbReference>
<dbReference type="AlphaFoldDB" id="A0A6P1M4Q9"/>
<feature type="binding site" evidence="5">
    <location>
        <position position="51"/>
    </location>
    <ligand>
        <name>pyruvate</name>
        <dbReference type="ChEBI" id="CHEBI:15361"/>
    </ligand>
</feature>
<keyword evidence="2 3" id="KW-0456">Lyase</keyword>
<dbReference type="RefSeq" id="WP_160627529.1">
    <property type="nucleotide sequence ID" value="NZ_CP047593.1"/>
</dbReference>